<reference evidence="1 2" key="1">
    <citation type="journal article" date="2018" name="PLoS Genet.">
        <title>Population sequencing reveals clonal diversity and ancestral inbreeding in the grapevine cultivar Chardonnay.</title>
        <authorList>
            <person name="Roach M.J."/>
            <person name="Johnson D.L."/>
            <person name="Bohlmann J."/>
            <person name="van Vuuren H.J."/>
            <person name="Jones S.J."/>
            <person name="Pretorius I.S."/>
            <person name="Schmidt S.A."/>
            <person name="Borneman A.R."/>
        </authorList>
    </citation>
    <scope>NUCLEOTIDE SEQUENCE [LARGE SCALE GENOMIC DNA]</scope>
    <source>
        <strain evidence="2">cv. Chardonnay</strain>
        <tissue evidence="1">Leaf</tissue>
    </source>
</reference>
<organism evidence="1 2">
    <name type="scientific">Vitis vinifera</name>
    <name type="common">Grape</name>
    <dbReference type="NCBI Taxonomy" id="29760"/>
    <lineage>
        <taxon>Eukaryota</taxon>
        <taxon>Viridiplantae</taxon>
        <taxon>Streptophyta</taxon>
        <taxon>Embryophyta</taxon>
        <taxon>Tracheophyta</taxon>
        <taxon>Spermatophyta</taxon>
        <taxon>Magnoliopsida</taxon>
        <taxon>eudicotyledons</taxon>
        <taxon>Gunneridae</taxon>
        <taxon>Pentapetalae</taxon>
        <taxon>rosids</taxon>
        <taxon>Vitales</taxon>
        <taxon>Vitaceae</taxon>
        <taxon>Viteae</taxon>
        <taxon>Vitis</taxon>
    </lineage>
</organism>
<protein>
    <submittedName>
        <fullName evidence="1">Uncharacterized protein</fullName>
    </submittedName>
</protein>
<evidence type="ECO:0000313" key="2">
    <source>
        <dbReference type="Proteomes" id="UP000288805"/>
    </source>
</evidence>
<dbReference type="Proteomes" id="UP000288805">
    <property type="component" value="Unassembled WGS sequence"/>
</dbReference>
<comment type="caution">
    <text evidence="1">The sequence shown here is derived from an EMBL/GenBank/DDBJ whole genome shotgun (WGS) entry which is preliminary data.</text>
</comment>
<accession>A0A438EHT3</accession>
<sequence length="131" mass="14560">MSSEIDKELNGDSMLMHKSKHIHCELVETLTVDGENGLRFQNESLEGYKVHDWNMNETTINGEDTNPTNDKQVTQIGSFRIGSAQSAEILTMIDTNDGFIHDNPTIIEGVANEGQNMMQQPIVSGISDDHL</sequence>
<dbReference type="AlphaFoldDB" id="A0A438EHT3"/>
<name>A0A438EHT3_VITVI</name>
<evidence type="ECO:0000313" key="1">
    <source>
        <dbReference type="EMBL" id="RVW47287.1"/>
    </source>
</evidence>
<proteinExistence type="predicted"/>
<gene>
    <name evidence="1" type="ORF">CK203_070114</name>
</gene>
<dbReference type="EMBL" id="QGNW01001287">
    <property type="protein sequence ID" value="RVW47287.1"/>
    <property type="molecule type" value="Genomic_DNA"/>
</dbReference>